<feature type="region of interest" description="Disordered" evidence="1">
    <location>
        <begin position="82"/>
        <end position="125"/>
    </location>
</feature>
<evidence type="ECO:0000313" key="2">
    <source>
        <dbReference type="EMBL" id="SBS81709.1"/>
    </source>
</evidence>
<name>A0A1A8VMY6_PLAOA</name>
<dbReference type="InterPro" id="IPR036788">
    <property type="entry name" value="T_IF-3_C_sf"/>
</dbReference>
<reference evidence="4 5" key="2">
    <citation type="submission" date="2016-05" db="EMBL/GenBank/DDBJ databases">
        <authorList>
            <person name="Naeem Raeece"/>
        </authorList>
    </citation>
    <scope>NUCLEOTIDE SEQUENCE [LARGE SCALE GENOMIC DNA]</scope>
</reference>
<sequence length="311" mass="36331">MKTFFLNKKLILFPENLRIIHNFCKLYFSYFGNKSFFSRKYHFRSKSYCLEKVQHERFVHSHTTGDTLSFFLTEKCTSGVKHTANEGKPKRGVSGLDHGGDVTSGESASWEAAPQRVNSRVEKNDGTGLDQLTAWVEKNELPNDMVIEEKCTLMDVQADSNSLNLRKSIPYYNIDPSLKTKKIQIYHNCEMHDMIRKVDKIKKFLQNGNPVDILLICDMENSINKKLKKKNNKSKDSECSKENPKFSYSQINNKFIKFRDLQKLKETKYSLHIYVKINFILNHILKIAVVDEIFRHIKNKNHIILIKVYPK</sequence>
<dbReference type="GO" id="GO:0003743">
    <property type="term" value="F:translation initiation factor activity"/>
    <property type="evidence" value="ECO:0007669"/>
    <property type="project" value="UniProtKB-KW"/>
</dbReference>
<dbReference type="EMBL" id="FLQV01000196">
    <property type="protein sequence ID" value="SBS84430.1"/>
    <property type="molecule type" value="Genomic_DNA"/>
</dbReference>
<accession>A0A1A8VMY6</accession>
<dbReference type="SUPFAM" id="SSF55200">
    <property type="entry name" value="Translation initiation factor IF3, C-terminal domain"/>
    <property type="match status" value="1"/>
</dbReference>
<keyword evidence="2" id="KW-0648">Protein biosynthesis</keyword>
<dbReference type="Proteomes" id="UP000078546">
    <property type="component" value="Unassembled WGS sequence"/>
</dbReference>
<evidence type="ECO:0000313" key="5">
    <source>
        <dbReference type="Proteomes" id="UP000078560"/>
    </source>
</evidence>
<evidence type="ECO:0000313" key="4">
    <source>
        <dbReference type="Proteomes" id="UP000078546"/>
    </source>
</evidence>
<proteinExistence type="predicted"/>
<gene>
    <name evidence="3" type="ORF">POVCU1_010770</name>
    <name evidence="2" type="ORF">POVCU2_0011640</name>
</gene>
<dbReference type="EMBL" id="FLQU01000182">
    <property type="protein sequence ID" value="SBS81709.1"/>
    <property type="molecule type" value="Genomic_DNA"/>
</dbReference>
<protein>
    <submittedName>
        <fullName evidence="2">Translation initiation factor IF-3, putative (IF3b)</fullName>
    </submittedName>
</protein>
<dbReference type="AlphaFoldDB" id="A0A1A8VMY6"/>
<evidence type="ECO:0000256" key="1">
    <source>
        <dbReference type="SAM" id="MobiDB-lite"/>
    </source>
</evidence>
<organism evidence="2 5">
    <name type="scientific">Plasmodium ovale curtisi</name>
    <dbReference type="NCBI Taxonomy" id="864141"/>
    <lineage>
        <taxon>Eukaryota</taxon>
        <taxon>Sar</taxon>
        <taxon>Alveolata</taxon>
        <taxon>Apicomplexa</taxon>
        <taxon>Aconoidasida</taxon>
        <taxon>Haemosporida</taxon>
        <taxon>Plasmodiidae</taxon>
        <taxon>Plasmodium</taxon>
        <taxon>Plasmodium (Plasmodium)</taxon>
    </lineage>
</organism>
<dbReference type="Proteomes" id="UP000078560">
    <property type="component" value="Unassembled WGS sequence"/>
</dbReference>
<keyword evidence="2" id="KW-0396">Initiation factor</keyword>
<reference evidence="2" key="1">
    <citation type="submission" date="2016-05" db="EMBL/GenBank/DDBJ databases">
        <authorList>
            <person name="Lavstsen T."/>
            <person name="Jespersen J.S."/>
        </authorList>
    </citation>
    <scope>NUCLEOTIDE SEQUENCE [LARGE SCALE GENOMIC DNA]</scope>
</reference>
<dbReference type="VEuPathDB" id="PlasmoDB:PocGH01_06027600"/>
<evidence type="ECO:0000313" key="3">
    <source>
        <dbReference type="EMBL" id="SBS84430.1"/>
    </source>
</evidence>